<reference evidence="3" key="1">
    <citation type="submission" date="2015-06" db="EMBL/GenBank/DDBJ databases">
        <title>Expansion of signal transduction pathways in fungi by whole-genome duplication.</title>
        <authorList>
            <consortium name="DOE Joint Genome Institute"/>
            <person name="Corrochano L.M."/>
            <person name="Kuo A."/>
            <person name="Marcet-Houben M."/>
            <person name="Polaino S."/>
            <person name="Salamov A."/>
            <person name="Villalobos J.M."/>
            <person name="Alvarez M.I."/>
            <person name="Avalos J."/>
            <person name="Benito E.P."/>
            <person name="Benoit I."/>
            <person name="Burger G."/>
            <person name="Camino L.P."/>
            <person name="Canovas D."/>
            <person name="Cerda-Olmedo E."/>
            <person name="Cheng J.-F."/>
            <person name="Dominguez A."/>
            <person name="Elias M."/>
            <person name="Eslava A.P."/>
            <person name="Glaser F."/>
            <person name="Grimwood J."/>
            <person name="Gutierrez G."/>
            <person name="Heitman J."/>
            <person name="Henrissat B."/>
            <person name="Iturriaga E.A."/>
            <person name="Lang B.F."/>
            <person name="Lavin J.L."/>
            <person name="Lee S."/>
            <person name="Li W."/>
            <person name="Lindquist E."/>
            <person name="Lopez-Garcia S."/>
            <person name="Luque E.M."/>
            <person name="Marcos A.T."/>
            <person name="Martin J."/>
            <person name="McCluskey K."/>
            <person name="Medina H.R."/>
            <person name="Miralles-Duran A."/>
            <person name="Miyazaki A."/>
            <person name="Munoz-Torres E."/>
            <person name="Oguiza J.A."/>
            <person name="Ohm R."/>
            <person name="Olmedo M."/>
            <person name="Orejas M."/>
            <person name="Ortiz-Castellanos L."/>
            <person name="Pisabarro A.G."/>
            <person name="Rodriguez-Romero J."/>
            <person name="Ruiz-Herrera J."/>
            <person name="Ruiz-Vazquez R."/>
            <person name="Sanz C."/>
            <person name="Schackwitz W."/>
            <person name="Schmutz J."/>
            <person name="Shahriari M."/>
            <person name="Shelest E."/>
            <person name="Silva-Franco F."/>
            <person name="Soanes D."/>
            <person name="Syed K."/>
            <person name="Tagua V.G."/>
            <person name="Talbot N.J."/>
            <person name="Thon M."/>
            <person name="De vries R.P."/>
            <person name="Wiebenga A."/>
            <person name="Yadav J.S."/>
            <person name="Braun E.L."/>
            <person name="Baker S."/>
            <person name="Garre V."/>
            <person name="Horwitz B."/>
            <person name="Torres-Martinez S."/>
            <person name="Idnurm A."/>
            <person name="Herrera-Estrella A."/>
            <person name="Gabaldon T."/>
            <person name="Grigoriev I.V."/>
        </authorList>
    </citation>
    <scope>NUCLEOTIDE SEQUENCE [LARGE SCALE GENOMIC DNA]</scope>
    <source>
        <strain evidence="3">NRRL 1555(-)</strain>
    </source>
</reference>
<dbReference type="GeneID" id="28997484"/>
<dbReference type="AlphaFoldDB" id="A0A167LJI4"/>
<protein>
    <recommendedName>
        <fullName evidence="1">Rhodanese domain-containing protein</fullName>
    </recommendedName>
</protein>
<dbReference type="PROSITE" id="PS50206">
    <property type="entry name" value="RHODANESE_3"/>
    <property type="match status" value="1"/>
</dbReference>
<dbReference type="SMART" id="SM00450">
    <property type="entry name" value="RHOD"/>
    <property type="match status" value="1"/>
</dbReference>
<dbReference type="Pfam" id="PF12368">
    <property type="entry name" value="Rhodanese_C"/>
    <property type="match status" value="1"/>
</dbReference>
<sequence length="389" mass="43912">MNGLIKTASLLFSRSPLWQPTLLGLKPAKSIRPVWSRTTQLSFSCSFSTQTQSNIARFRPVAFYSIVPLSQDRVRELQSEIHSRLKQIDVVGRIYLAPEQGIGGINCQMAVPLSQLETVKSFFQGIREFTQTGPIAFTEGIQDTTTPSFRNLRVVTKRNLVATKVGLQTKDLEMQPDYLDPAVWHEQLADKGNQAFVLDMRNHYEYDIGHFEHAVKMDVDTFRDGMEVMDSLLKEKPKNEEIYMYCTGGIRCSVAGSYLLKKGYSKVKMLKGGVSAYGNYVSKGKNKTSLFRGMNFTFDGRRGERITDDVLSHCFHCNAPCDRLSNCSNTLCHLLFTQCDACQAKMDKTCSTKCKETIEGKIEWTDEYNYHNQIRPTAQKKAVAVAVAV</sequence>
<accession>A0A167LJI4</accession>
<dbReference type="VEuPathDB" id="FungiDB:PHYBLDRAFT_171343"/>
<dbReference type="NCBIfam" id="NF001133">
    <property type="entry name" value="PRK00142.1-1"/>
    <property type="match status" value="1"/>
</dbReference>
<dbReference type="Gene3D" id="3.30.70.100">
    <property type="match status" value="1"/>
</dbReference>
<evidence type="ECO:0000313" key="3">
    <source>
        <dbReference type="Proteomes" id="UP000077315"/>
    </source>
</evidence>
<dbReference type="InterPro" id="IPR001763">
    <property type="entry name" value="Rhodanese-like_dom"/>
</dbReference>
<name>A0A167LJI4_PHYB8</name>
<feature type="domain" description="Rhodanese" evidence="1">
    <location>
        <begin position="191"/>
        <end position="282"/>
    </location>
</feature>
<dbReference type="InterPro" id="IPR040503">
    <property type="entry name" value="TRHO_N"/>
</dbReference>
<dbReference type="InterPro" id="IPR036873">
    <property type="entry name" value="Rhodanese-like_dom_sf"/>
</dbReference>
<dbReference type="InterPro" id="IPR022111">
    <property type="entry name" value="Rhodanese_C"/>
</dbReference>
<dbReference type="SUPFAM" id="SSF52821">
    <property type="entry name" value="Rhodanese/Cell cycle control phosphatase"/>
    <property type="match status" value="1"/>
</dbReference>
<dbReference type="RefSeq" id="XP_018288637.1">
    <property type="nucleotide sequence ID" value="XM_018436578.1"/>
</dbReference>
<dbReference type="InParanoid" id="A0A167LJI4"/>
<organism evidence="2 3">
    <name type="scientific">Phycomyces blakesleeanus (strain ATCC 8743b / DSM 1359 / FGSC 10004 / NBRC 33097 / NRRL 1555)</name>
    <dbReference type="NCBI Taxonomy" id="763407"/>
    <lineage>
        <taxon>Eukaryota</taxon>
        <taxon>Fungi</taxon>
        <taxon>Fungi incertae sedis</taxon>
        <taxon>Mucoromycota</taxon>
        <taxon>Mucoromycotina</taxon>
        <taxon>Mucoromycetes</taxon>
        <taxon>Mucorales</taxon>
        <taxon>Phycomycetaceae</taxon>
        <taxon>Phycomyces</taxon>
    </lineage>
</organism>
<dbReference type="Pfam" id="PF00581">
    <property type="entry name" value="Rhodanese"/>
    <property type="match status" value="1"/>
</dbReference>
<proteinExistence type="predicted"/>
<dbReference type="OrthoDB" id="25002at2759"/>
<dbReference type="Gene3D" id="3.40.250.10">
    <property type="entry name" value="Rhodanese-like domain"/>
    <property type="match status" value="1"/>
</dbReference>
<dbReference type="Proteomes" id="UP000077315">
    <property type="component" value="Unassembled WGS sequence"/>
</dbReference>
<evidence type="ECO:0000313" key="2">
    <source>
        <dbReference type="EMBL" id="OAD70597.1"/>
    </source>
</evidence>
<dbReference type="STRING" id="763407.A0A167LJI4"/>
<dbReference type="EMBL" id="KV440988">
    <property type="protein sequence ID" value="OAD70597.1"/>
    <property type="molecule type" value="Genomic_DNA"/>
</dbReference>
<dbReference type="PANTHER" id="PTHR43846">
    <property type="entry name" value="UPF0176 PROTEIN YCEA"/>
    <property type="match status" value="1"/>
</dbReference>
<dbReference type="PANTHER" id="PTHR43846:SF1">
    <property type="entry name" value="TRNA URIDINE(34) HYDROXYLASE"/>
    <property type="match status" value="1"/>
</dbReference>
<keyword evidence="3" id="KW-1185">Reference proteome</keyword>
<dbReference type="Pfam" id="PF17773">
    <property type="entry name" value="UPF0176_N"/>
    <property type="match status" value="1"/>
</dbReference>
<evidence type="ECO:0000259" key="1">
    <source>
        <dbReference type="PROSITE" id="PS50206"/>
    </source>
</evidence>
<gene>
    <name evidence="2" type="ORF">PHYBLDRAFT_171343</name>
</gene>